<feature type="compositionally biased region" description="Basic and acidic residues" evidence="1">
    <location>
        <begin position="119"/>
        <end position="144"/>
    </location>
</feature>
<accession>A0A8A4XDQ7</accession>
<name>A0A8A4XDQ7_9VIRU</name>
<proteinExistence type="predicted"/>
<dbReference type="InterPro" id="IPR013607">
    <property type="entry name" value="Phospholipase_A2-like"/>
</dbReference>
<protein>
    <submittedName>
        <fullName evidence="3">Capsid protein</fullName>
    </submittedName>
</protein>
<feature type="domain" description="Phospholipase A2-like" evidence="2">
    <location>
        <begin position="9"/>
        <end position="87"/>
    </location>
</feature>
<feature type="region of interest" description="Disordered" evidence="1">
    <location>
        <begin position="167"/>
        <end position="234"/>
    </location>
</feature>
<dbReference type="Pfam" id="PF08398">
    <property type="entry name" value="Phospholip_A2_4"/>
    <property type="match status" value="1"/>
</dbReference>
<feature type="region of interest" description="Disordered" evidence="1">
    <location>
        <begin position="1"/>
        <end position="36"/>
    </location>
</feature>
<dbReference type="GO" id="GO:0005198">
    <property type="term" value="F:structural molecule activity"/>
    <property type="evidence" value="ECO:0007669"/>
    <property type="project" value="InterPro"/>
</dbReference>
<reference evidence="3" key="1">
    <citation type="submission" date="2020-09" db="EMBL/GenBank/DDBJ databases">
        <title>Parvovirus dark matter in the feces of wild birds.</title>
        <authorList>
            <person name="Dai Z."/>
            <person name="Yang S."/>
            <person name="Zhang W."/>
        </authorList>
    </citation>
    <scope>NUCLEOTIDE SEQUENCE</scope>
    <source>
        <strain evidence="3">Fmg67par029</strain>
    </source>
</reference>
<evidence type="ECO:0000256" key="1">
    <source>
        <dbReference type="SAM" id="MobiDB-lite"/>
    </source>
</evidence>
<evidence type="ECO:0000259" key="2">
    <source>
        <dbReference type="Pfam" id="PF08398"/>
    </source>
</evidence>
<sequence length="536" mass="58547">MASRRKGSKGLVPGGYAYLGPGNDLHRGPPRNKNDAVAQDHDIEYGQLEEENRAPYRLYSGADERFLDNLEVNDIPTAAARGIFGAKKALNRVGLLDNADSQSNLRGAAQMAGGLRGRSRFDDETRAESMRNTRERGRQGRENEGGTTRRFRTEGTDLEGALIAVGNDPGNDSLLDLPAHPDEGSQGRLGNGDATLLDDMEIDRNGETDPQDNQLALGAASSGGGGIQGQSKETPISIPPSITYGLQETHTTILPWNGWVSVVNLDFAAPVQLPIRMNGVNDIMPITTLSNPAVGAAFGGKGIYGAKATEGNTRSYIGFPAEFSPGSTDPTERPAWREFWFQLYEYYTVLKCHWEIIVDNPNNYSSGAYPILVGTQYDSYSDTATSTGNVMPLTRLIEALAFKGMRWENCSGFTIKEQQGKDNNQLVLSGTWMPGMVKRNIVNDGDVKTWTRTDGTIPNLKEILTVNFYQHPLMHTGNIGTVTNANVQMNLKYVVQFKDLKLQARYPNTNITNQDITIILNESTVASGSAHQLPNT</sequence>
<evidence type="ECO:0000313" key="3">
    <source>
        <dbReference type="EMBL" id="QTE03908.1"/>
    </source>
</evidence>
<organism evidence="3">
    <name type="scientific">Phoenicopteridae parvo-like hybrid virus</name>
    <dbReference type="NCBI Taxonomy" id="2794528"/>
    <lineage>
        <taxon>Viruses</taxon>
        <taxon>Monodnaviria</taxon>
        <taxon>Shotokuvirae</taxon>
        <taxon>Cossaviricota</taxon>
        <taxon>Quintoviricetes</taxon>
        <taxon>Piccovirales</taxon>
        <taxon>Parvoviridae</taxon>
    </lineage>
</organism>
<feature type="compositionally biased region" description="Basic and acidic residues" evidence="1">
    <location>
        <begin position="24"/>
        <end position="36"/>
    </location>
</feature>
<feature type="region of interest" description="Disordered" evidence="1">
    <location>
        <begin position="110"/>
        <end position="155"/>
    </location>
</feature>
<dbReference type="EMBL" id="MW046476">
    <property type="protein sequence ID" value="QTE03908.1"/>
    <property type="molecule type" value="Genomic_DNA"/>
</dbReference>